<keyword evidence="2" id="KW-1185">Reference proteome</keyword>
<dbReference type="Pfam" id="PF14106">
    <property type="entry name" value="DUF4279"/>
    <property type="match status" value="1"/>
</dbReference>
<dbReference type="Proteomes" id="UP000077926">
    <property type="component" value="Chromosome"/>
</dbReference>
<reference evidence="1 2" key="1">
    <citation type="submission" date="2016-08" db="EMBL/GenBank/DDBJ databases">
        <title>Complete genome sequence of Bacillus muralis G25-68, a strain with toxicity to nematodes.</title>
        <authorList>
            <person name="Zheng Z."/>
        </authorList>
    </citation>
    <scope>NUCLEOTIDE SEQUENCE [LARGE SCALE GENOMIC DNA]</scope>
    <source>
        <strain evidence="1 2">G25-68</strain>
    </source>
</reference>
<organism evidence="1 2">
    <name type="scientific">Peribacillus muralis</name>
    <dbReference type="NCBI Taxonomy" id="264697"/>
    <lineage>
        <taxon>Bacteria</taxon>
        <taxon>Bacillati</taxon>
        <taxon>Bacillota</taxon>
        <taxon>Bacilli</taxon>
        <taxon>Bacillales</taxon>
        <taxon>Bacillaceae</taxon>
        <taxon>Peribacillus</taxon>
    </lineage>
</organism>
<accession>A0A1B3XTW5</accession>
<sequence length="148" mass="17058">MKKTQVMVYFSLFGDDFPIDEVTKSLGITPTLTYKKGDIIPRHNSLNSLQPHYRKETAWDLSSGYQESYDVTEQMDQVFVPLKNQAAVINQLKENYHLQCKFFIVIKMENGHSPGLYLDNEQVDFASKVKAGFDIDLYANPYNDSFDD</sequence>
<dbReference type="STRING" id="264697.ABE28_020010"/>
<evidence type="ECO:0008006" key="3">
    <source>
        <dbReference type="Google" id="ProtNLM"/>
    </source>
</evidence>
<dbReference type="KEGG" id="bmur:ABE28_020010"/>
<dbReference type="RefSeq" id="WP_064462767.1">
    <property type="nucleotide sequence ID" value="NZ_CP017080.1"/>
</dbReference>
<dbReference type="EMBL" id="CP017080">
    <property type="protein sequence ID" value="AOH56659.1"/>
    <property type="molecule type" value="Genomic_DNA"/>
</dbReference>
<evidence type="ECO:0000313" key="1">
    <source>
        <dbReference type="EMBL" id="AOH56659.1"/>
    </source>
</evidence>
<protein>
    <recommendedName>
        <fullName evidence="3">DUF4279 domain-containing protein</fullName>
    </recommendedName>
</protein>
<name>A0A1B3XTW5_9BACI</name>
<evidence type="ECO:0000313" key="2">
    <source>
        <dbReference type="Proteomes" id="UP000077926"/>
    </source>
</evidence>
<dbReference type="AlphaFoldDB" id="A0A1B3XTW5"/>
<gene>
    <name evidence="1" type="ORF">ABE28_020010</name>
</gene>
<dbReference type="OrthoDB" id="893918at2"/>
<proteinExistence type="predicted"/>
<dbReference type="InterPro" id="IPR025459">
    <property type="entry name" value="DUF4279"/>
</dbReference>